<dbReference type="EMBL" id="CAKOFQ010007032">
    <property type="protein sequence ID" value="CAH1987922.1"/>
    <property type="molecule type" value="Genomic_DNA"/>
</dbReference>
<dbReference type="AlphaFoldDB" id="A0A9P0L5E9"/>
<name>A0A9P0L5E9_ACAOB</name>
<keyword evidence="2" id="KW-1185">Reference proteome</keyword>
<reference evidence="1" key="1">
    <citation type="submission" date="2022-03" db="EMBL/GenBank/DDBJ databases">
        <authorList>
            <person name="Sayadi A."/>
        </authorList>
    </citation>
    <scope>NUCLEOTIDE SEQUENCE</scope>
</reference>
<comment type="caution">
    <text evidence="1">The sequence shown here is derived from an EMBL/GenBank/DDBJ whole genome shotgun (WGS) entry which is preliminary data.</text>
</comment>
<gene>
    <name evidence="1" type="ORF">ACAOBT_LOCUS18163</name>
</gene>
<protein>
    <submittedName>
        <fullName evidence="1">Uncharacterized protein</fullName>
    </submittedName>
</protein>
<organism evidence="1 2">
    <name type="scientific">Acanthoscelides obtectus</name>
    <name type="common">Bean weevil</name>
    <name type="synonym">Bruchus obtectus</name>
    <dbReference type="NCBI Taxonomy" id="200917"/>
    <lineage>
        <taxon>Eukaryota</taxon>
        <taxon>Metazoa</taxon>
        <taxon>Ecdysozoa</taxon>
        <taxon>Arthropoda</taxon>
        <taxon>Hexapoda</taxon>
        <taxon>Insecta</taxon>
        <taxon>Pterygota</taxon>
        <taxon>Neoptera</taxon>
        <taxon>Endopterygota</taxon>
        <taxon>Coleoptera</taxon>
        <taxon>Polyphaga</taxon>
        <taxon>Cucujiformia</taxon>
        <taxon>Chrysomeloidea</taxon>
        <taxon>Chrysomelidae</taxon>
        <taxon>Bruchinae</taxon>
        <taxon>Bruchini</taxon>
        <taxon>Acanthoscelides</taxon>
    </lineage>
</organism>
<evidence type="ECO:0000313" key="2">
    <source>
        <dbReference type="Proteomes" id="UP001152888"/>
    </source>
</evidence>
<evidence type="ECO:0000313" key="1">
    <source>
        <dbReference type="EMBL" id="CAH1987922.1"/>
    </source>
</evidence>
<sequence>MGKLSIKKFNQLYQKNFVTVSSVQPTDLQGST</sequence>
<dbReference type="Proteomes" id="UP001152888">
    <property type="component" value="Unassembled WGS sequence"/>
</dbReference>
<accession>A0A9P0L5E9</accession>
<proteinExistence type="predicted"/>